<dbReference type="PANTHER" id="PTHR43757">
    <property type="entry name" value="AMINOMETHYLTRANSFERASE"/>
    <property type="match status" value="1"/>
</dbReference>
<evidence type="ECO:0000259" key="9">
    <source>
        <dbReference type="Pfam" id="PF01571"/>
    </source>
</evidence>
<dbReference type="Pfam" id="PF01571">
    <property type="entry name" value="GCV_T"/>
    <property type="match status" value="1"/>
</dbReference>
<feature type="domain" description="Aminomethyltransferase C-terminal" evidence="10">
    <location>
        <begin position="280"/>
        <end position="358"/>
    </location>
</feature>
<comment type="similarity">
    <text evidence="1 7">Belongs to the GcvT family.</text>
</comment>
<dbReference type="InterPro" id="IPR027266">
    <property type="entry name" value="TrmE/GcvT-like"/>
</dbReference>
<dbReference type="AlphaFoldDB" id="A0A2K8NAS4"/>
<dbReference type="RefSeq" id="WP_100669196.1">
    <property type="nucleotide sequence ID" value="NZ_CP024955.1"/>
</dbReference>
<dbReference type="PIRSF" id="PIRSF006487">
    <property type="entry name" value="GcvT"/>
    <property type="match status" value="1"/>
</dbReference>
<dbReference type="InterPro" id="IPR006222">
    <property type="entry name" value="GCVT_N"/>
</dbReference>
<keyword evidence="3 7" id="KW-0032">Aminotransferase</keyword>
<dbReference type="GO" id="GO:0019464">
    <property type="term" value="P:glycine decarboxylation via glycine cleavage system"/>
    <property type="evidence" value="ECO:0007669"/>
    <property type="project" value="UniProtKB-UniRule"/>
</dbReference>
<dbReference type="GO" id="GO:0005960">
    <property type="term" value="C:glycine cleavage complex"/>
    <property type="evidence" value="ECO:0007669"/>
    <property type="project" value="InterPro"/>
</dbReference>
<dbReference type="Gene3D" id="4.10.1250.10">
    <property type="entry name" value="Aminomethyltransferase fragment"/>
    <property type="match status" value="1"/>
</dbReference>
<dbReference type="EC" id="2.1.2.10" evidence="2 7"/>
<dbReference type="GO" id="GO:0004047">
    <property type="term" value="F:aminomethyltransferase activity"/>
    <property type="evidence" value="ECO:0007669"/>
    <property type="project" value="UniProtKB-UniRule"/>
</dbReference>
<comment type="subunit">
    <text evidence="7">The glycine cleavage system is composed of four proteins: P, T, L and H.</text>
</comment>
<evidence type="ECO:0000256" key="8">
    <source>
        <dbReference type="PIRSR" id="PIRSR006487-1"/>
    </source>
</evidence>
<evidence type="ECO:0000256" key="3">
    <source>
        <dbReference type="ARBA" id="ARBA00022576"/>
    </source>
</evidence>
<dbReference type="Pfam" id="PF08669">
    <property type="entry name" value="GCV_T_C"/>
    <property type="match status" value="1"/>
</dbReference>
<evidence type="ECO:0000256" key="6">
    <source>
        <dbReference type="ARBA" id="ARBA00047665"/>
    </source>
</evidence>
<evidence type="ECO:0000313" key="12">
    <source>
        <dbReference type="Proteomes" id="UP000231932"/>
    </source>
</evidence>
<dbReference type="PANTHER" id="PTHR43757:SF2">
    <property type="entry name" value="AMINOMETHYLTRANSFERASE, MITOCHONDRIAL"/>
    <property type="match status" value="1"/>
</dbReference>
<dbReference type="Gene3D" id="3.30.70.1400">
    <property type="entry name" value="Aminomethyltransferase beta-barrel domains"/>
    <property type="match status" value="1"/>
</dbReference>
<feature type="domain" description="GCVT N-terminal" evidence="9">
    <location>
        <begin position="8"/>
        <end position="260"/>
    </location>
</feature>
<dbReference type="KEGG" id="kyr:CVV65_04990"/>
<evidence type="ECO:0000256" key="7">
    <source>
        <dbReference type="HAMAP-Rule" id="MF_00259"/>
    </source>
</evidence>
<dbReference type="GO" id="GO:0008483">
    <property type="term" value="F:transaminase activity"/>
    <property type="evidence" value="ECO:0007669"/>
    <property type="project" value="UniProtKB-KW"/>
</dbReference>
<comment type="function">
    <text evidence="7">The glycine cleavage system catalyzes the degradation of glycine.</text>
</comment>
<dbReference type="SUPFAM" id="SSF103025">
    <property type="entry name" value="Folate-binding domain"/>
    <property type="match status" value="1"/>
</dbReference>
<dbReference type="FunFam" id="2.40.30.110:FF:000003">
    <property type="entry name" value="Aminomethyltransferase"/>
    <property type="match status" value="1"/>
</dbReference>
<keyword evidence="4 7" id="KW-0808">Transferase</keyword>
<dbReference type="InterPro" id="IPR013977">
    <property type="entry name" value="GcvT_C"/>
</dbReference>
<dbReference type="Gene3D" id="3.30.1360.120">
    <property type="entry name" value="Probable tRNA modification gtpase trme, domain 1"/>
    <property type="match status" value="1"/>
</dbReference>
<organism evidence="11 12">
    <name type="scientific">Kyrpidia spormannii</name>
    <dbReference type="NCBI Taxonomy" id="2055160"/>
    <lineage>
        <taxon>Bacteria</taxon>
        <taxon>Bacillati</taxon>
        <taxon>Bacillota</taxon>
        <taxon>Bacilli</taxon>
        <taxon>Bacillales</taxon>
        <taxon>Alicyclobacillaceae</taxon>
        <taxon>Kyrpidia</taxon>
    </lineage>
</organism>
<protein>
    <recommendedName>
        <fullName evidence="2 7">Aminomethyltransferase</fullName>
        <ecNumber evidence="2 7">2.1.2.10</ecNumber>
    </recommendedName>
    <alternativeName>
        <fullName evidence="5 7">Glycine cleavage system T protein</fullName>
    </alternativeName>
</protein>
<proteinExistence type="inferred from homology"/>
<dbReference type="OrthoDB" id="9774591at2"/>
<name>A0A2K8NAS4_9BACL</name>
<keyword evidence="12" id="KW-1185">Reference proteome</keyword>
<evidence type="ECO:0000256" key="1">
    <source>
        <dbReference type="ARBA" id="ARBA00008609"/>
    </source>
</evidence>
<sequence>MGKRTPIYPAHEAMGAKIIEFGGWDMPVQYAGILEEHRGVRTRAGLFDVSHMGEFEISGPESTPFLQRMVTGNVAALSPGRAMYTMMCLPSGGTVDDLLVYRLDADRYMLVVNAANTAKDLAWLQEHRLPGVEIADRTEETALLALQGPEAVAVLRAAKGDGESLKPFRAEVGSVAGVQGLISRTGYTGEDGFELYVPADRGLELWDRLLEIGGPIGLIPAGLGARDTLRLEAALPLYGHELTEEITPLEAGLEAFVKWDAGDFIGRDALLSQLERGVTRRLVGLVMVDRGIPRSGYAVKSGGREIGWVTSGSFGPTVQRNIGLAMVEEEFASPGQALDVVVRGRSLAATVVEKPFYKRARSSAKGAGAPGLGGVQ</sequence>
<dbReference type="HAMAP" id="MF_00259">
    <property type="entry name" value="GcvT"/>
    <property type="match status" value="1"/>
</dbReference>
<dbReference type="Proteomes" id="UP000231932">
    <property type="component" value="Chromosome"/>
</dbReference>
<gene>
    <name evidence="7 11" type="primary">gcvT</name>
    <name evidence="11" type="ORF">CVV65_04990</name>
</gene>
<dbReference type="EMBL" id="CP024955">
    <property type="protein sequence ID" value="ATY86438.1"/>
    <property type="molecule type" value="Genomic_DNA"/>
</dbReference>
<evidence type="ECO:0000313" key="11">
    <source>
        <dbReference type="EMBL" id="ATY86438.1"/>
    </source>
</evidence>
<evidence type="ECO:0000256" key="4">
    <source>
        <dbReference type="ARBA" id="ARBA00022679"/>
    </source>
</evidence>
<evidence type="ECO:0000256" key="5">
    <source>
        <dbReference type="ARBA" id="ARBA00031395"/>
    </source>
</evidence>
<comment type="catalytic activity">
    <reaction evidence="6 7">
        <text>N(6)-[(R)-S(8)-aminomethyldihydrolipoyl]-L-lysyl-[protein] + (6S)-5,6,7,8-tetrahydrofolate = N(6)-[(R)-dihydrolipoyl]-L-lysyl-[protein] + (6R)-5,10-methylene-5,6,7,8-tetrahydrofolate + NH4(+)</text>
        <dbReference type="Rhea" id="RHEA:16945"/>
        <dbReference type="Rhea" id="RHEA-COMP:10475"/>
        <dbReference type="Rhea" id="RHEA-COMP:10492"/>
        <dbReference type="ChEBI" id="CHEBI:15636"/>
        <dbReference type="ChEBI" id="CHEBI:28938"/>
        <dbReference type="ChEBI" id="CHEBI:57453"/>
        <dbReference type="ChEBI" id="CHEBI:83100"/>
        <dbReference type="ChEBI" id="CHEBI:83143"/>
        <dbReference type="EC" id="2.1.2.10"/>
    </reaction>
</comment>
<feature type="binding site" evidence="8">
    <location>
        <position position="194"/>
    </location>
    <ligand>
        <name>substrate</name>
    </ligand>
</feature>
<dbReference type="NCBIfam" id="TIGR00528">
    <property type="entry name" value="gcvT"/>
    <property type="match status" value="1"/>
</dbReference>
<reference evidence="12" key="1">
    <citation type="submission" date="2017-11" db="EMBL/GenBank/DDBJ databases">
        <title>Complete Genome Sequence of Kyrpidia sp. Strain EA-1, a thermophilic, hydrogen-oxidizing Bacterium, isolated from the Azores.</title>
        <authorList>
            <person name="Reiner J.E."/>
            <person name="Lapp C.J."/>
            <person name="Bunk B."/>
            <person name="Gescher J."/>
        </authorList>
    </citation>
    <scope>NUCLEOTIDE SEQUENCE [LARGE SCALE GENOMIC DNA]</scope>
    <source>
        <strain evidence="12">EA-1</strain>
    </source>
</reference>
<dbReference type="InterPro" id="IPR028896">
    <property type="entry name" value="GcvT/YgfZ/DmdA"/>
</dbReference>
<dbReference type="NCBIfam" id="NF001567">
    <property type="entry name" value="PRK00389.1"/>
    <property type="match status" value="1"/>
</dbReference>
<dbReference type="GO" id="GO:0005829">
    <property type="term" value="C:cytosol"/>
    <property type="evidence" value="ECO:0007669"/>
    <property type="project" value="TreeGrafter"/>
</dbReference>
<dbReference type="SUPFAM" id="SSF101790">
    <property type="entry name" value="Aminomethyltransferase beta-barrel domain"/>
    <property type="match status" value="1"/>
</dbReference>
<evidence type="ECO:0000256" key="2">
    <source>
        <dbReference type="ARBA" id="ARBA00012616"/>
    </source>
</evidence>
<dbReference type="InterPro" id="IPR029043">
    <property type="entry name" value="GcvT/YgfZ_C"/>
</dbReference>
<dbReference type="FunFam" id="3.30.70.1400:FF:000001">
    <property type="entry name" value="Aminomethyltransferase"/>
    <property type="match status" value="1"/>
</dbReference>
<accession>A0A2K8NAS4</accession>
<dbReference type="InterPro" id="IPR022903">
    <property type="entry name" value="GcvT_bac"/>
</dbReference>
<dbReference type="Gene3D" id="2.40.30.110">
    <property type="entry name" value="Aminomethyltransferase beta-barrel domains"/>
    <property type="match status" value="1"/>
</dbReference>
<evidence type="ECO:0000259" key="10">
    <source>
        <dbReference type="Pfam" id="PF08669"/>
    </source>
</evidence>
<dbReference type="FunFam" id="4.10.1250.10:FF:000001">
    <property type="entry name" value="Aminomethyltransferase"/>
    <property type="match status" value="1"/>
</dbReference>
<dbReference type="InterPro" id="IPR006223">
    <property type="entry name" value="GcvT"/>
</dbReference>